<keyword evidence="4" id="KW-1185">Reference proteome</keyword>
<dbReference type="InterPro" id="IPR053931">
    <property type="entry name" value="RapZ_C"/>
</dbReference>
<evidence type="ECO:0000259" key="2">
    <source>
        <dbReference type="Pfam" id="PF22740"/>
    </source>
</evidence>
<sequence length="196" mass="22261">MSARNLLIVSHARTPPLNPPGNLKYDLRSIPNPPKHIRDAYNGTSKRLREWMLAEPAFVTLVEQAIEEIEERMKDVDARSAADEGPATKEPETDDDEEANAPDLGSESVHSDDEVDSDEDEVDDEAEITNVPDLTVDVSCERGKHRSVAFAEELAGRKWKDWNVQVIHRDVKSKRKQDEKFKDKQKRRGGFLDEDD</sequence>
<reference evidence="3" key="1">
    <citation type="submission" date="2020-04" db="EMBL/GenBank/DDBJ databases">
        <title>Draft genome resource of the tomato pathogen Pseudocercospora fuligena.</title>
        <authorList>
            <person name="Zaccaron A."/>
        </authorList>
    </citation>
    <scope>NUCLEOTIDE SEQUENCE</scope>
    <source>
        <strain evidence="3">PF001</strain>
    </source>
</reference>
<evidence type="ECO:0000256" key="1">
    <source>
        <dbReference type="SAM" id="MobiDB-lite"/>
    </source>
</evidence>
<gene>
    <name evidence="3" type="ORF">HII31_06050</name>
</gene>
<feature type="region of interest" description="Disordered" evidence="1">
    <location>
        <begin position="73"/>
        <end position="134"/>
    </location>
</feature>
<organism evidence="3 4">
    <name type="scientific">Pseudocercospora fuligena</name>
    <dbReference type="NCBI Taxonomy" id="685502"/>
    <lineage>
        <taxon>Eukaryota</taxon>
        <taxon>Fungi</taxon>
        <taxon>Dikarya</taxon>
        <taxon>Ascomycota</taxon>
        <taxon>Pezizomycotina</taxon>
        <taxon>Dothideomycetes</taxon>
        <taxon>Dothideomycetidae</taxon>
        <taxon>Mycosphaerellales</taxon>
        <taxon>Mycosphaerellaceae</taxon>
        <taxon>Pseudocercospora</taxon>
    </lineage>
</organism>
<evidence type="ECO:0000313" key="3">
    <source>
        <dbReference type="EMBL" id="KAF7192588.1"/>
    </source>
</evidence>
<feature type="compositionally biased region" description="Acidic residues" evidence="1">
    <location>
        <begin position="113"/>
        <end position="127"/>
    </location>
</feature>
<protein>
    <recommendedName>
        <fullName evidence="2">RapZ C-terminal domain-containing protein</fullName>
    </recommendedName>
</protein>
<dbReference type="Proteomes" id="UP000660729">
    <property type="component" value="Unassembled WGS sequence"/>
</dbReference>
<evidence type="ECO:0000313" key="4">
    <source>
        <dbReference type="Proteomes" id="UP000660729"/>
    </source>
</evidence>
<feature type="domain" description="RapZ C-terminal" evidence="2">
    <location>
        <begin position="129"/>
        <end position="172"/>
    </location>
</feature>
<dbReference type="OrthoDB" id="10267139at2759"/>
<feature type="region of interest" description="Disordered" evidence="1">
    <location>
        <begin position="1"/>
        <end position="22"/>
    </location>
</feature>
<accession>A0A8H6RK30</accession>
<dbReference type="EMBL" id="JABCIY010000117">
    <property type="protein sequence ID" value="KAF7192588.1"/>
    <property type="molecule type" value="Genomic_DNA"/>
</dbReference>
<dbReference type="AlphaFoldDB" id="A0A8H6RK30"/>
<feature type="compositionally biased region" description="Basic and acidic residues" evidence="1">
    <location>
        <begin position="73"/>
        <end position="91"/>
    </location>
</feature>
<comment type="caution">
    <text evidence="3">The sequence shown here is derived from an EMBL/GenBank/DDBJ whole genome shotgun (WGS) entry which is preliminary data.</text>
</comment>
<name>A0A8H6RK30_9PEZI</name>
<feature type="region of interest" description="Disordered" evidence="1">
    <location>
        <begin position="173"/>
        <end position="196"/>
    </location>
</feature>
<proteinExistence type="predicted"/>
<dbReference type="Pfam" id="PF22740">
    <property type="entry name" value="PapZ_C"/>
    <property type="match status" value="1"/>
</dbReference>